<dbReference type="Proteomes" id="UP000446866">
    <property type="component" value="Unassembled WGS sequence"/>
</dbReference>
<name>A0A845QJW5_9FIRM</name>
<gene>
    <name evidence="1" type="ORF">D0435_10940</name>
</gene>
<organism evidence="1 2">
    <name type="scientific">Anaerotruncus colihominis</name>
    <dbReference type="NCBI Taxonomy" id="169435"/>
    <lineage>
        <taxon>Bacteria</taxon>
        <taxon>Bacillati</taxon>
        <taxon>Bacillota</taxon>
        <taxon>Clostridia</taxon>
        <taxon>Eubacteriales</taxon>
        <taxon>Oscillospiraceae</taxon>
        <taxon>Anaerotruncus</taxon>
    </lineage>
</organism>
<accession>A0A845QJW5</accession>
<protein>
    <recommendedName>
        <fullName evidence="3">Phage protein</fullName>
    </recommendedName>
</protein>
<evidence type="ECO:0000313" key="2">
    <source>
        <dbReference type="Proteomes" id="UP000446866"/>
    </source>
</evidence>
<dbReference type="EMBL" id="QXWK01000020">
    <property type="protein sequence ID" value="NBH62169.1"/>
    <property type="molecule type" value="Genomic_DNA"/>
</dbReference>
<comment type="caution">
    <text evidence="1">The sequence shown here is derived from an EMBL/GenBank/DDBJ whole genome shotgun (WGS) entry which is preliminary data.</text>
</comment>
<evidence type="ECO:0000313" key="1">
    <source>
        <dbReference type="EMBL" id="NBH62169.1"/>
    </source>
</evidence>
<dbReference type="AlphaFoldDB" id="A0A845QJW5"/>
<proteinExistence type="predicted"/>
<reference evidence="1 2" key="1">
    <citation type="submission" date="2018-08" db="EMBL/GenBank/DDBJ databases">
        <title>Murine metabolic-syndrome-specific gut microbial biobank.</title>
        <authorList>
            <person name="Liu C."/>
        </authorList>
    </citation>
    <scope>NUCLEOTIDE SEQUENCE [LARGE SCALE GENOMIC DNA]</scope>
    <source>
        <strain evidence="1 2">28</strain>
    </source>
</reference>
<sequence>MLQKIALVKRRKAIELLYEGTCTITIYEPYMKPNKATGHREIILLEDEPCRLSYSSAPAAEKTETGTSKQQVIKLFLAPEIEVAPGSKITVTQNGVTQDYCRSGQPAVYATHQEIMLDLWKGWT</sequence>
<dbReference type="RefSeq" id="WP_160202455.1">
    <property type="nucleotide sequence ID" value="NZ_QXWK01000020.1"/>
</dbReference>
<evidence type="ECO:0008006" key="3">
    <source>
        <dbReference type="Google" id="ProtNLM"/>
    </source>
</evidence>
<keyword evidence="2" id="KW-1185">Reference proteome</keyword>